<protein>
    <submittedName>
        <fullName evidence="11">TSA: Wollemia nobilis Ref_Wollemi_Transcript_26238_1798 transcribed RNA sequence</fullName>
    </submittedName>
</protein>
<accession>A0A0C9S179</accession>
<evidence type="ECO:0000256" key="2">
    <source>
        <dbReference type="ARBA" id="ARBA00009594"/>
    </source>
</evidence>
<dbReference type="PROSITE" id="PS51322">
    <property type="entry name" value="UEV"/>
    <property type="match status" value="1"/>
</dbReference>
<keyword evidence="4" id="KW-0967">Endosome</keyword>
<feature type="domain" description="UEV" evidence="10">
    <location>
        <begin position="22"/>
        <end position="166"/>
    </location>
</feature>
<dbReference type="GO" id="GO:0015031">
    <property type="term" value="P:protein transport"/>
    <property type="evidence" value="ECO:0007669"/>
    <property type="project" value="UniProtKB-UniRule"/>
</dbReference>
<dbReference type="PANTHER" id="PTHR23306">
    <property type="entry name" value="TUMOR SUSCEPTIBILITY GENE 101 PROTEIN-RELATED"/>
    <property type="match status" value="1"/>
</dbReference>
<dbReference type="SUPFAM" id="SSF140111">
    <property type="entry name" value="Endosomal sorting complex assembly domain"/>
    <property type="match status" value="1"/>
</dbReference>
<dbReference type="AlphaFoldDB" id="A0A0C9S179"/>
<dbReference type="Pfam" id="PF09454">
    <property type="entry name" value="Vps23_core"/>
    <property type="match status" value="1"/>
</dbReference>
<evidence type="ECO:0000256" key="6">
    <source>
        <dbReference type="ARBA" id="ARBA00023054"/>
    </source>
</evidence>
<reference evidence="11" key="1">
    <citation type="submission" date="2015-02" db="EMBL/GenBank/DDBJ databases">
        <title>A transcriptome of Wollemia nobilis - a relic of Gondwana.</title>
        <authorList>
            <person name="Chia J.Y."/>
            <person name="Leong Y.S."/>
            <person name="Abdul Karim S."/>
            <person name="Wan Azmi N."/>
            <person name="Hercus R."/>
            <person name="Croft L."/>
        </authorList>
    </citation>
    <scope>NUCLEOTIDE SEQUENCE</scope>
    <source>
        <strain evidence="11">MaeBrown</strain>
        <tissue evidence="11">Leaf</tissue>
    </source>
</reference>
<dbReference type="GO" id="GO:0000813">
    <property type="term" value="C:ESCRT I complex"/>
    <property type="evidence" value="ECO:0007669"/>
    <property type="project" value="TreeGrafter"/>
</dbReference>
<evidence type="ECO:0000256" key="3">
    <source>
        <dbReference type="ARBA" id="ARBA00022448"/>
    </source>
</evidence>
<comment type="similarity">
    <text evidence="2">Belongs to the ubiquitin-conjugating enzyme family. UEV subfamily.</text>
</comment>
<feature type="coiled-coil region" evidence="8">
    <location>
        <begin position="278"/>
        <end position="305"/>
    </location>
</feature>
<dbReference type="SUPFAM" id="SSF54495">
    <property type="entry name" value="UBC-like"/>
    <property type="match status" value="1"/>
</dbReference>
<dbReference type="InterPro" id="IPR017916">
    <property type="entry name" value="SB_dom"/>
</dbReference>
<evidence type="ECO:0000256" key="1">
    <source>
        <dbReference type="ARBA" id="ARBA00004177"/>
    </source>
</evidence>
<dbReference type="CDD" id="cd11685">
    <property type="entry name" value="UEV_TSG101-like"/>
    <property type="match status" value="1"/>
</dbReference>
<dbReference type="Gene3D" id="3.10.110.10">
    <property type="entry name" value="Ubiquitin Conjugating Enzyme"/>
    <property type="match status" value="1"/>
</dbReference>
<dbReference type="EMBL" id="GCHU01026042">
    <property type="protein sequence ID" value="JAG85522.1"/>
    <property type="molecule type" value="Transcribed_RNA"/>
</dbReference>
<dbReference type="InterPro" id="IPR016135">
    <property type="entry name" value="UBQ-conjugating_enzyme/RWD"/>
</dbReference>
<dbReference type="PROSITE" id="PS51312">
    <property type="entry name" value="SB"/>
    <property type="match status" value="1"/>
</dbReference>
<dbReference type="Gene3D" id="6.10.140.820">
    <property type="match status" value="1"/>
</dbReference>
<dbReference type="GO" id="GO:0008333">
    <property type="term" value="P:endosome to lysosome transport"/>
    <property type="evidence" value="ECO:0007669"/>
    <property type="project" value="TreeGrafter"/>
</dbReference>
<feature type="domain" description="SB" evidence="9">
    <location>
        <begin position="334"/>
        <end position="402"/>
    </location>
</feature>
<evidence type="ECO:0000256" key="5">
    <source>
        <dbReference type="ARBA" id="ARBA00022927"/>
    </source>
</evidence>
<sequence>MVPPVSVTGQSSHSSVQFLNNVLSQRGPSALPYEEDVKWLIRQHLVSVIQEFPSLQAKTAVFSHNDGRTVNLLQAEGTVPMYYQEVMYNIPVIIWLLESYPRQAPCVYVTPTRDMIIKRGHPHVNASGMVSIHYLQAWVFPSSNLVDLVRNLSLLFGQDPPLYTKQSVPQARPSPPPTAQMNMNPIHSAHMASSSSPIGQGGNLVRPPGPPRGYPYNHRLPPSPQRPPHMEDPAEVFKRNAINKLVETLHADMAELRKTTEVEMDGLFNTQAVLRQREEQLDKGLREMQEEKEGLEQQLQLILTNTDVLETWLRNNEDKKKADIDIDDVFEPCDGLSKQILECTAADLAIEDILYSLDKAVQEGTIPVDAYLKNIRALSREQFFHRATAAKVRAAQMQSQVATMAARASYVS</sequence>
<evidence type="ECO:0000256" key="4">
    <source>
        <dbReference type="ARBA" id="ARBA00022753"/>
    </source>
</evidence>
<dbReference type="InterPro" id="IPR008883">
    <property type="entry name" value="UEV_N"/>
</dbReference>
<organism evidence="11">
    <name type="scientific">Wollemia nobilis</name>
    <dbReference type="NCBI Taxonomy" id="56998"/>
    <lineage>
        <taxon>Eukaryota</taxon>
        <taxon>Viridiplantae</taxon>
        <taxon>Streptophyta</taxon>
        <taxon>Embryophyta</taxon>
        <taxon>Tracheophyta</taxon>
        <taxon>Spermatophyta</taxon>
        <taxon>Pinopsida</taxon>
        <taxon>Pinidae</taxon>
        <taxon>Conifers II</taxon>
        <taxon>Araucariales</taxon>
        <taxon>Araucariaceae</taxon>
        <taxon>Wollemia</taxon>
    </lineage>
</organism>
<evidence type="ECO:0000259" key="10">
    <source>
        <dbReference type="PROSITE" id="PS51322"/>
    </source>
</evidence>
<dbReference type="GO" id="GO:0043130">
    <property type="term" value="F:ubiquitin binding"/>
    <property type="evidence" value="ECO:0007669"/>
    <property type="project" value="TreeGrafter"/>
</dbReference>
<dbReference type="PANTHER" id="PTHR23306:SF3">
    <property type="entry name" value="TUMOR SUPPRESSOR PROTEIN 101"/>
    <property type="match status" value="1"/>
</dbReference>
<dbReference type="Pfam" id="PF05743">
    <property type="entry name" value="UEV"/>
    <property type="match status" value="1"/>
</dbReference>
<keyword evidence="3 7" id="KW-0813">Transport</keyword>
<dbReference type="InterPro" id="IPR037202">
    <property type="entry name" value="ESCRT_assembly_dom"/>
</dbReference>
<evidence type="ECO:0000256" key="8">
    <source>
        <dbReference type="SAM" id="Coils"/>
    </source>
</evidence>
<proteinExistence type="inferred from homology"/>
<evidence type="ECO:0000259" key="9">
    <source>
        <dbReference type="PROSITE" id="PS51312"/>
    </source>
</evidence>
<evidence type="ECO:0000256" key="7">
    <source>
        <dbReference type="PROSITE-ProRule" id="PRU00644"/>
    </source>
</evidence>
<keyword evidence="5 7" id="KW-0653">Protein transport</keyword>
<comment type="subcellular location">
    <subcellularLocation>
        <location evidence="1">Endosome</location>
    </subcellularLocation>
</comment>
<name>A0A0C9S179_9CONI</name>
<dbReference type="InterPro" id="IPR052070">
    <property type="entry name" value="ESCRT-I_UEV_domain"/>
</dbReference>
<evidence type="ECO:0000313" key="11">
    <source>
        <dbReference type="EMBL" id="JAG85522.1"/>
    </source>
</evidence>
<keyword evidence="6 8" id="KW-0175">Coiled coil</keyword>